<feature type="transmembrane region" description="Helical" evidence="6">
    <location>
        <begin position="659"/>
        <end position="679"/>
    </location>
</feature>
<comment type="subcellular location">
    <subcellularLocation>
        <location evidence="1">Membrane</location>
        <topology evidence="1">Multi-pass membrane protein</topology>
    </subcellularLocation>
</comment>
<dbReference type="InterPro" id="IPR023298">
    <property type="entry name" value="ATPase_P-typ_TM_dom_sf"/>
</dbReference>
<gene>
    <name evidence="8" type="ORF">DXB93_12880</name>
</gene>
<dbReference type="InterPro" id="IPR018303">
    <property type="entry name" value="ATPase_P-typ_P_site"/>
</dbReference>
<dbReference type="InterPro" id="IPR059000">
    <property type="entry name" value="ATPase_P-type_domA"/>
</dbReference>
<keyword evidence="3" id="KW-1278">Translocase</keyword>
<keyword evidence="4 6" id="KW-1133">Transmembrane helix</keyword>
<dbReference type="InterPro" id="IPR023299">
    <property type="entry name" value="ATPase_P-typ_cyto_dom_N"/>
</dbReference>
<feature type="transmembrane region" description="Helical" evidence="6">
    <location>
        <begin position="685"/>
        <end position="703"/>
    </location>
</feature>
<dbReference type="GO" id="GO:0005524">
    <property type="term" value="F:ATP binding"/>
    <property type="evidence" value="ECO:0007669"/>
    <property type="project" value="InterPro"/>
</dbReference>
<dbReference type="Gene3D" id="2.70.150.10">
    <property type="entry name" value="Calcium-transporting ATPase, cytoplasmic transduction domain A"/>
    <property type="match status" value="1"/>
</dbReference>
<accession>A0A3E3EAW4</accession>
<evidence type="ECO:0000313" key="8">
    <source>
        <dbReference type="EMBL" id="RGD83677.1"/>
    </source>
</evidence>
<dbReference type="SUPFAM" id="SSF81665">
    <property type="entry name" value="Calcium ATPase, transmembrane domain M"/>
    <property type="match status" value="1"/>
</dbReference>
<dbReference type="GO" id="GO:0016020">
    <property type="term" value="C:membrane"/>
    <property type="evidence" value="ECO:0007669"/>
    <property type="project" value="UniProtKB-SubCell"/>
</dbReference>
<comment type="caution">
    <text evidence="8">The sequence shown here is derived from an EMBL/GenBank/DDBJ whole genome shotgun (WGS) entry which is preliminary data.</text>
</comment>
<reference evidence="8 9" key="1">
    <citation type="submission" date="2018-08" db="EMBL/GenBank/DDBJ databases">
        <title>A genome reference for cultivated species of the human gut microbiota.</title>
        <authorList>
            <person name="Zou Y."/>
            <person name="Xue W."/>
            <person name="Luo G."/>
        </authorList>
    </citation>
    <scope>NUCLEOTIDE SEQUENCE [LARGE SCALE GENOMIC DNA]</scope>
    <source>
        <strain evidence="8 9">OM06-4</strain>
    </source>
</reference>
<dbReference type="Gene3D" id="3.40.1110.10">
    <property type="entry name" value="Calcium-transporting ATPase, cytoplasmic domain N"/>
    <property type="match status" value="1"/>
</dbReference>
<feature type="domain" description="P-type ATPase A" evidence="7">
    <location>
        <begin position="98"/>
        <end position="197"/>
    </location>
</feature>
<feature type="transmembrane region" description="Helical" evidence="6">
    <location>
        <begin position="68"/>
        <end position="86"/>
    </location>
</feature>
<dbReference type="SFLD" id="SFLDG00002">
    <property type="entry name" value="C1.7:_P-type_atpase_like"/>
    <property type="match status" value="1"/>
</dbReference>
<keyword evidence="8" id="KW-0378">Hydrolase</keyword>
<dbReference type="SUPFAM" id="SSF81653">
    <property type="entry name" value="Calcium ATPase, transduction domain A"/>
    <property type="match status" value="1"/>
</dbReference>
<dbReference type="Pfam" id="PF00702">
    <property type="entry name" value="Hydrolase"/>
    <property type="match status" value="1"/>
</dbReference>
<dbReference type="Gene3D" id="1.20.1110.10">
    <property type="entry name" value="Calcium-transporting ATPase, transmembrane domain"/>
    <property type="match status" value="1"/>
</dbReference>
<dbReference type="RefSeq" id="WP_117581931.1">
    <property type="nucleotide sequence ID" value="NZ_CAXMZD010000002.1"/>
</dbReference>
<dbReference type="PRINTS" id="PR00119">
    <property type="entry name" value="CATATPASE"/>
</dbReference>
<evidence type="ECO:0000256" key="5">
    <source>
        <dbReference type="ARBA" id="ARBA00023136"/>
    </source>
</evidence>
<proteinExistence type="predicted"/>
<feature type="transmembrane region" description="Helical" evidence="6">
    <location>
        <begin position="741"/>
        <end position="763"/>
    </location>
</feature>
<sequence length="787" mass="87530">MKINNQDYHGLSTAEVNQRISNGKINTVDNKITKSYKQIFLNNTITFFNILNAALLGLVLFVGSYKNTLFILVIIINTIAGIYQEIKAKRTLDRLSILTTSHVEVIRDDELKEIDIDQIVLDDYIVLTTGAQIPTDSILIDGHMETNESLLTGESDPVLKQNGDTLYSGSFITSGKGICKVIHVGDDNYMNQITQEAKRLKKHNSELNRCLNKILKYVSIVILPIGGLLFLKQFFYGNQTFNSSIVSTVAAILGMIPEGLVLLTSVALTLSVLRLAKQNTLVQELFCIETLARVDVLCLDKTGTITEGTMKVEFDVKMSNVDISEIVGNLMHSLTDVNVTAQALKEHYQTKTNFNPYFVIPFSSDRKYSGTSYFNRGTYYIGAYQFLFPKGNEELEEKCVDYASEGYRILVLAHTDEVMSNEALPVDLEPLGIIVLSDVIRKDAKETLAYFNEQGVDLKVISGDDPITVSSIAKRAGLNNAHHYVDATTLSTSEEITEALNKYSVFGRVTPQQKKAMVVALKQQGHTVAMTGDGVNDVLAFKEADCSIAMASGSDAAKNAANLVLLDNNFDAMPHIVDEGRRVINNITMSASMFLIKTIFSALIAISTIFFGQAYPFEPIQLSLISACGVGIPTFFLTYEANFARVEGNFLETVLEKSFPSAFTIAIGATLITNIGLALNYDPNMLSTVCVLFTGWNYTVALLRIYRPLTKYRKFIIYSTQFCYYISMMIGQSILELTGVSFNWLMILLGLIAFSSIIVDLSAELFKYIKIFKEFLEKRRKKRLSKG</sequence>
<feature type="transmembrane region" description="Helical" evidence="6">
    <location>
        <begin position="214"/>
        <end position="236"/>
    </location>
</feature>
<feature type="transmembrane region" description="Helical" evidence="6">
    <location>
        <begin position="620"/>
        <end position="639"/>
    </location>
</feature>
<evidence type="ECO:0000256" key="6">
    <source>
        <dbReference type="SAM" id="Phobius"/>
    </source>
</evidence>
<keyword evidence="5 6" id="KW-0472">Membrane</keyword>
<dbReference type="CDD" id="cd02609">
    <property type="entry name" value="P-type_ATPase"/>
    <property type="match status" value="1"/>
</dbReference>
<keyword evidence="2 6" id="KW-0812">Transmembrane</keyword>
<dbReference type="InterPro" id="IPR044492">
    <property type="entry name" value="P_typ_ATPase_HD_dom"/>
</dbReference>
<evidence type="ECO:0000256" key="2">
    <source>
        <dbReference type="ARBA" id="ARBA00022692"/>
    </source>
</evidence>
<dbReference type="PANTHER" id="PTHR42861">
    <property type="entry name" value="CALCIUM-TRANSPORTING ATPASE"/>
    <property type="match status" value="1"/>
</dbReference>
<organism evidence="8 9">
    <name type="scientific">Thomasclavelia ramosa</name>
    <dbReference type="NCBI Taxonomy" id="1547"/>
    <lineage>
        <taxon>Bacteria</taxon>
        <taxon>Bacillati</taxon>
        <taxon>Bacillota</taxon>
        <taxon>Erysipelotrichia</taxon>
        <taxon>Erysipelotrichales</taxon>
        <taxon>Coprobacillaceae</taxon>
        <taxon>Thomasclavelia</taxon>
    </lineage>
</organism>
<dbReference type="InterPro" id="IPR008250">
    <property type="entry name" value="ATPase_P-typ_transduc_dom_A_sf"/>
</dbReference>
<evidence type="ECO:0000256" key="1">
    <source>
        <dbReference type="ARBA" id="ARBA00004141"/>
    </source>
</evidence>
<dbReference type="InterPro" id="IPR036412">
    <property type="entry name" value="HAD-like_sf"/>
</dbReference>
<dbReference type="Proteomes" id="UP000261032">
    <property type="component" value="Unassembled WGS sequence"/>
</dbReference>
<dbReference type="SFLD" id="SFLDF00027">
    <property type="entry name" value="p-type_atpase"/>
    <property type="match status" value="1"/>
</dbReference>
<evidence type="ECO:0000256" key="4">
    <source>
        <dbReference type="ARBA" id="ARBA00022989"/>
    </source>
</evidence>
<feature type="transmembrane region" description="Helical" evidence="6">
    <location>
        <begin position="248"/>
        <end position="273"/>
    </location>
</feature>
<dbReference type="Pfam" id="PF00122">
    <property type="entry name" value="E1-E2_ATPase"/>
    <property type="match status" value="1"/>
</dbReference>
<evidence type="ECO:0000259" key="7">
    <source>
        <dbReference type="Pfam" id="PF00122"/>
    </source>
</evidence>
<dbReference type="EMBL" id="QUSL01000022">
    <property type="protein sequence ID" value="RGD83677.1"/>
    <property type="molecule type" value="Genomic_DNA"/>
</dbReference>
<dbReference type="AlphaFoldDB" id="A0A3E3EAW4"/>
<dbReference type="SFLD" id="SFLDS00003">
    <property type="entry name" value="Haloacid_Dehalogenase"/>
    <property type="match status" value="1"/>
</dbReference>
<dbReference type="NCBIfam" id="TIGR01494">
    <property type="entry name" value="ATPase_P-type"/>
    <property type="match status" value="2"/>
</dbReference>
<dbReference type="Gene3D" id="3.40.50.1000">
    <property type="entry name" value="HAD superfamily/HAD-like"/>
    <property type="match status" value="1"/>
</dbReference>
<feature type="transmembrane region" description="Helical" evidence="6">
    <location>
        <begin position="715"/>
        <end position="735"/>
    </location>
</feature>
<evidence type="ECO:0000313" key="9">
    <source>
        <dbReference type="Proteomes" id="UP000261032"/>
    </source>
</evidence>
<dbReference type="GO" id="GO:0016887">
    <property type="term" value="F:ATP hydrolysis activity"/>
    <property type="evidence" value="ECO:0007669"/>
    <property type="project" value="InterPro"/>
</dbReference>
<feature type="transmembrane region" description="Helical" evidence="6">
    <location>
        <begin position="40"/>
        <end position="62"/>
    </location>
</feature>
<dbReference type="InterPro" id="IPR023214">
    <property type="entry name" value="HAD_sf"/>
</dbReference>
<protein>
    <submittedName>
        <fullName evidence="8">HAD family hydrolase</fullName>
    </submittedName>
</protein>
<dbReference type="PROSITE" id="PS00154">
    <property type="entry name" value="ATPASE_E1_E2"/>
    <property type="match status" value="1"/>
</dbReference>
<dbReference type="InterPro" id="IPR001757">
    <property type="entry name" value="P_typ_ATPase"/>
</dbReference>
<feature type="transmembrane region" description="Helical" evidence="6">
    <location>
        <begin position="594"/>
        <end position="614"/>
    </location>
</feature>
<dbReference type="SUPFAM" id="SSF56784">
    <property type="entry name" value="HAD-like"/>
    <property type="match status" value="1"/>
</dbReference>
<name>A0A3E3EAW4_9FIRM</name>
<evidence type="ECO:0000256" key="3">
    <source>
        <dbReference type="ARBA" id="ARBA00022967"/>
    </source>
</evidence>
<dbReference type="PRINTS" id="PR00120">
    <property type="entry name" value="HATPASE"/>
</dbReference>